<evidence type="ECO:0000256" key="1">
    <source>
        <dbReference type="SAM" id="MobiDB-lite"/>
    </source>
</evidence>
<feature type="domain" description="FHA" evidence="2">
    <location>
        <begin position="269"/>
        <end position="318"/>
    </location>
</feature>
<dbReference type="SUPFAM" id="SSF49879">
    <property type="entry name" value="SMAD/FHA domain"/>
    <property type="match status" value="1"/>
</dbReference>
<gene>
    <name evidence="4" type="ORF">P0Y56_16575</name>
</gene>
<evidence type="ECO:0000313" key="4">
    <source>
        <dbReference type="EMBL" id="WEK46599.1"/>
    </source>
</evidence>
<feature type="domain" description="TIR" evidence="3">
    <location>
        <begin position="2"/>
        <end position="130"/>
    </location>
</feature>
<dbReference type="Pfam" id="PF00498">
    <property type="entry name" value="FHA"/>
    <property type="match status" value="1"/>
</dbReference>
<dbReference type="PANTHER" id="PTHR23308">
    <property type="entry name" value="NUCLEAR INHIBITOR OF PROTEIN PHOSPHATASE-1"/>
    <property type="match status" value="1"/>
</dbReference>
<dbReference type="InterPro" id="IPR035897">
    <property type="entry name" value="Toll_tir_struct_dom_sf"/>
</dbReference>
<dbReference type="PROSITE" id="PS50006">
    <property type="entry name" value="FHA_DOMAIN"/>
    <property type="match status" value="1"/>
</dbReference>
<evidence type="ECO:0000313" key="5">
    <source>
        <dbReference type="Proteomes" id="UP001218362"/>
    </source>
</evidence>
<evidence type="ECO:0000259" key="2">
    <source>
        <dbReference type="PROSITE" id="PS50006"/>
    </source>
</evidence>
<organism evidence="4 5">
    <name type="scientific">Candidatus Andeanibacterium colombiense</name>
    <dbReference type="NCBI Taxonomy" id="3121345"/>
    <lineage>
        <taxon>Bacteria</taxon>
        <taxon>Pseudomonadati</taxon>
        <taxon>Pseudomonadota</taxon>
        <taxon>Alphaproteobacteria</taxon>
        <taxon>Sphingomonadales</taxon>
        <taxon>Sphingomonadaceae</taxon>
        <taxon>Candidatus Andeanibacterium</taxon>
    </lineage>
</organism>
<dbReference type="Proteomes" id="UP001218362">
    <property type="component" value="Chromosome"/>
</dbReference>
<feature type="region of interest" description="Disordered" evidence="1">
    <location>
        <begin position="183"/>
        <end position="231"/>
    </location>
</feature>
<dbReference type="SUPFAM" id="SSF52200">
    <property type="entry name" value="Toll/Interleukin receptor TIR domain"/>
    <property type="match status" value="1"/>
</dbReference>
<protein>
    <submittedName>
        <fullName evidence="4">TIR domain-containing protein</fullName>
    </submittedName>
</protein>
<accession>A0AAJ6BMN8</accession>
<sequence>MHGPDVFISYAREDEGMARRFAEAFAQEGLTVWWDAALHSGETFDEVIEQELRASKAVVVLWSPHSVASRWVRAEATLADRNRTLAPAVIAPCNRPIIFELTHTADLSNWKGDVVDPAWKSFVKDIRRMVANGRAKDAAAASEAAPPPAPEAPLRVADLAAGTNNVESLLSAVAALQEAIMKQNGHGQAQPAPAPAPAPPPPAPAPAPAPAPQTTVQAPSADDDDDDSDATQFYTHGAAYSLMDEEVHCLEVSLDGELKQRYAVGPLGLKIGRVAPADIVLADSKVSRSHCMVELKEGELFVADLSSTNGTFVDGQRVAGAAILPLGATLTVGHYSLVHELRKRSEIS</sequence>
<dbReference type="AlphaFoldDB" id="A0AAJ6BMN8"/>
<dbReference type="Gene3D" id="3.40.50.10140">
    <property type="entry name" value="Toll/interleukin-1 receptor homology (TIR) domain"/>
    <property type="match status" value="1"/>
</dbReference>
<dbReference type="InterPro" id="IPR008984">
    <property type="entry name" value="SMAD_FHA_dom_sf"/>
</dbReference>
<dbReference type="KEGG" id="acob:P0Y56_16575"/>
<dbReference type="InterPro" id="IPR000253">
    <property type="entry name" value="FHA_dom"/>
</dbReference>
<dbReference type="GO" id="GO:0007165">
    <property type="term" value="P:signal transduction"/>
    <property type="evidence" value="ECO:0007669"/>
    <property type="project" value="InterPro"/>
</dbReference>
<dbReference type="SMART" id="SM00240">
    <property type="entry name" value="FHA"/>
    <property type="match status" value="1"/>
</dbReference>
<dbReference type="EMBL" id="CP119316">
    <property type="protein sequence ID" value="WEK46599.1"/>
    <property type="molecule type" value="Genomic_DNA"/>
</dbReference>
<feature type="compositionally biased region" description="Pro residues" evidence="1">
    <location>
        <begin position="192"/>
        <end position="211"/>
    </location>
</feature>
<dbReference type="Pfam" id="PF13676">
    <property type="entry name" value="TIR_2"/>
    <property type="match status" value="1"/>
</dbReference>
<dbReference type="Gene3D" id="2.60.200.20">
    <property type="match status" value="1"/>
</dbReference>
<dbReference type="InterPro" id="IPR050923">
    <property type="entry name" value="Cell_Proc_Reg/RNA_Proc"/>
</dbReference>
<dbReference type="InterPro" id="IPR000157">
    <property type="entry name" value="TIR_dom"/>
</dbReference>
<dbReference type="PROSITE" id="PS50104">
    <property type="entry name" value="TIR"/>
    <property type="match status" value="1"/>
</dbReference>
<dbReference type="CDD" id="cd00060">
    <property type="entry name" value="FHA"/>
    <property type="match status" value="1"/>
</dbReference>
<name>A0AAJ6BMN8_9SPHN</name>
<reference evidence="4" key="1">
    <citation type="submission" date="2023-03" db="EMBL/GenBank/DDBJ databases">
        <title>Andean soil-derived lignocellulolytic bacterial consortium as a source of novel taxa and putative plastic-active enzymes.</title>
        <authorList>
            <person name="Diaz-Garcia L."/>
            <person name="Chuvochina M."/>
            <person name="Feuerriegel G."/>
            <person name="Bunk B."/>
            <person name="Sproer C."/>
            <person name="Streit W.R."/>
            <person name="Rodriguez L.M."/>
            <person name="Overmann J."/>
            <person name="Jimenez D.J."/>
        </authorList>
    </citation>
    <scope>NUCLEOTIDE SEQUENCE</scope>
    <source>
        <strain evidence="4">MAG 26</strain>
    </source>
</reference>
<proteinExistence type="predicted"/>
<evidence type="ECO:0000259" key="3">
    <source>
        <dbReference type="PROSITE" id="PS50104"/>
    </source>
</evidence>
<dbReference type="SMART" id="SM00255">
    <property type="entry name" value="TIR"/>
    <property type="match status" value="1"/>
</dbReference>